<dbReference type="AlphaFoldDB" id="A0A3Q2Q292"/>
<dbReference type="PANTHER" id="PTHR19282:SF159">
    <property type="entry name" value="TETRASPANIN-15"/>
    <property type="match status" value="1"/>
</dbReference>
<accession>A0A3Q2Q292</accession>
<feature type="transmembrane region" description="Helical" evidence="6">
    <location>
        <begin position="26"/>
        <end position="48"/>
    </location>
</feature>
<dbReference type="InterPro" id="IPR008952">
    <property type="entry name" value="Tetraspanin_EC2_sf"/>
</dbReference>
<evidence type="ECO:0000313" key="8">
    <source>
        <dbReference type="Proteomes" id="UP000265000"/>
    </source>
</evidence>
<evidence type="ECO:0000256" key="6">
    <source>
        <dbReference type="SAM" id="Phobius"/>
    </source>
</evidence>
<dbReference type="STRING" id="8078.ENSFHEP00000019967"/>
<keyword evidence="2 6" id="KW-0812">Transmembrane</keyword>
<evidence type="ECO:0000256" key="5">
    <source>
        <dbReference type="SAM" id="MobiDB-lite"/>
    </source>
</evidence>
<feature type="transmembrane region" description="Helical" evidence="6">
    <location>
        <begin position="165"/>
        <end position="190"/>
    </location>
</feature>
<protein>
    <submittedName>
        <fullName evidence="7">CD82 antigen</fullName>
    </submittedName>
</protein>
<evidence type="ECO:0000256" key="4">
    <source>
        <dbReference type="ARBA" id="ARBA00023136"/>
    </source>
</evidence>
<evidence type="ECO:0000256" key="2">
    <source>
        <dbReference type="ARBA" id="ARBA00022692"/>
    </source>
</evidence>
<reference evidence="7" key="1">
    <citation type="submission" date="2025-08" db="UniProtKB">
        <authorList>
            <consortium name="Ensembl"/>
        </authorList>
    </citation>
    <scope>IDENTIFICATION</scope>
</reference>
<sequence length="274" mass="29951">MIGGVVALVSLTGCTGAALEKRFLLLVSMGFLIVLVLGQLFVTVLLLLDKKKIEQSVNDSVDRIISQYGNSSASRLMDNVQHFAECCGRTGPGDWLKNSFIQTLNLTSPEVLPCSCFQTFQPASASYWCSDNSSFTAAETWIGEGHGTFNESCSQKINDWLKENILTIVAMDAILILLQLAELSIAASLFRSLGQKEVRKKNKRLVDESDPDSSTDSNPAGGEQNHAFMDPDGADGGPTDPNYMPAEDANMAFDLYNQNQNLGYQGYQEAVQHY</sequence>
<comment type="subcellular location">
    <subcellularLocation>
        <location evidence="1">Membrane</location>
        <topology evidence="1">Multi-pass membrane protein</topology>
    </subcellularLocation>
</comment>
<dbReference type="InterPro" id="IPR018499">
    <property type="entry name" value="Tetraspanin/Peripherin"/>
</dbReference>
<proteinExistence type="predicted"/>
<evidence type="ECO:0000313" key="7">
    <source>
        <dbReference type="Ensembl" id="ENSFHEP00000019967.1"/>
    </source>
</evidence>
<dbReference type="Proteomes" id="UP000265000">
    <property type="component" value="Unplaced"/>
</dbReference>
<keyword evidence="8" id="KW-1185">Reference proteome</keyword>
<feature type="region of interest" description="Disordered" evidence="5">
    <location>
        <begin position="200"/>
        <end position="246"/>
    </location>
</feature>
<keyword evidence="3 6" id="KW-1133">Transmembrane helix</keyword>
<dbReference type="SUPFAM" id="SSF48652">
    <property type="entry name" value="Tetraspanin"/>
    <property type="match status" value="1"/>
</dbReference>
<evidence type="ECO:0000256" key="1">
    <source>
        <dbReference type="ARBA" id="ARBA00004141"/>
    </source>
</evidence>
<organism evidence="7 8">
    <name type="scientific">Fundulus heteroclitus</name>
    <name type="common">Killifish</name>
    <name type="synonym">Mummichog</name>
    <dbReference type="NCBI Taxonomy" id="8078"/>
    <lineage>
        <taxon>Eukaryota</taxon>
        <taxon>Metazoa</taxon>
        <taxon>Chordata</taxon>
        <taxon>Craniata</taxon>
        <taxon>Vertebrata</taxon>
        <taxon>Euteleostomi</taxon>
        <taxon>Actinopterygii</taxon>
        <taxon>Neopterygii</taxon>
        <taxon>Teleostei</taxon>
        <taxon>Neoteleostei</taxon>
        <taxon>Acanthomorphata</taxon>
        <taxon>Ovalentaria</taxon>
        <taxon>Atherinomorphae</taxon>
        <taxon>Cyprinodontiformes</taxon>
        <taxon>Fundulidae</taxon>
        <taxon>Fundulus</taxon>
    </lineage>
</organism>
<dbReference type="PANTHER" id="PTHR19282">
    <property type="entry name" value="TETRASPANIN"/>
    <property type="match status" value="1"/>
</dbReference>
<dbReference type="GeneTree" id="ENSGT00940000167105"/>
<name>A0A3Q2Q292_FUNHE</name>
<keyword evidence="4 6" id="KW-0472">Membrane</keyword>
<dbReference type="Ensembl" id="ENSFHET00000029345.1">
    <property type="protein sequence ID" value="ENSFHEP00000019967.1"/>
    <property type="gene ID" value="ENSFHEG00000021884.1"/>
</dbReference>
<dbReference type="Gene3D" id="1.10.1450.10">
    <property type="entry name" value="Tetraspanin"/>
    <property type="match status" value="1"/>
</dbReference>
<evidence type="ECO:0000256" key="3">
    <source>
        <dbReference type="ARBA" id="ARBA00022989"/>
    </source>
</evidence>
<dbReference type="Pfam" id="PF00335">
    <property type="entry name" value="Tetraspanin"/>
    <property type="match status" value="1"/>
</dbReference>
<reference evidence="7" key="2">
    <citation type="submission" date="2025-09" db="UniProtKB">
        <authorList>
            <consortium name="Ensembl"/>
        </authorList>
    </citation>
    <scope>IDENTIFICATION</scope>
</reference>
<dbReference type="GO" id="GO:0005886">
    <property type="term" value="C:plasma membrane"/>
    <property type="evidence" value="ECO:0007669"/>
    <property type="project" value="TreeGrafter"/>
</dbReference>